<dbReference type="GO" id="GO:0006635">
    <property type="term" value="P:fatty acid beta-oxidation"/>
    <property type="evidence" value="ECO:0007669"/>
    <property type="project" value="TreeGrafter"/>
</dbReference>
<dbReference type="CDD" id="cd06558">
    <property type="entry name" value="crotonase-like"/>
    <property type="match status" value="1"/>
</dbReference>
<dbReference type="GO" id="GO:0003824">
    <property type="term" value="F:catalytic activity"/>
    <property type="evidence" value="ECO:0007669"/>
    <property type="project" value="UniProtKB-ARBA"/>
</dbReference>
<accession>A0A9X4APU5</accession>
<dbReference type="Proteomes" id="UP001151081">
    <property type="component" value="Unassembled WGS sequence"/>
</dbReference>
<dbReference type="InterPro" id="IPR029045">
    <property type="entry name" value="ClpP/crotonase-like_dom_sf"/>
</dbReference>
<evidence type="ECO:0000313" key="1">
    <source>
        <dbReference type="EMBL" id="MDC3980393.1"/>
    </source>
</evidence>
<reference evidence="1 2" key="1">
    <citation type="submission" date="2021-04" db="EMBL/GenBank/DDBJ databases">
        <title>Genome analysis of Polyangium sp.</title>
        <authorList>
            <person name="Li Y."/>
            <person name="Wang J."/>
        </authorList>
    </citation>
    <scope>NUCLEOTIDE SEQUENCE [LARGE SCALE GENOMIC DNA]</scope>
    <source>
        <strain evidence="1 2">SDU14</strain>
    </source>
</reference>
<dbReference type="EMBL" id="JAGTJJ010000002">
    <property type="protein sequence ID" value="MDC3980393.1"/>
    <property type="molecule type" value="Genomic_DNA"/>
</dbReference>
<name>A0A9X4APU5_9BACT</name>
<keyword evidence="2" id="KW-1185">Reference proteome</keyword>
<dbReference type="Gene3D" id="3.90.226.10">
    <property type="entry name" value="2-enoyl-CoA Hydratase, Chain A, domain 1"/>
    <property type="match status" value="1"/>
</dbReference>
<dbReference type="Pfam" id="PF00378">
    <property type="entry name" value="ECH_1"/>
    <property type="match status" value="1"/>
</dbReference>
<dbReference type="InterPro" id="IPR001753">
    <property type="entry name" value="Enoyl-CoA_hydra/iso"/>
</dbReference>
<comment type="caution">
    <text evidence="1">The sequence shown here is derived from an EMBL/GenBank/DDBJ whole genome shotgun (WGS) entry which is preliminary data.</text>
</comment>
<proteinExistence type="predicted"/>
<gene>
    <name evidence="1" type="ORF">KEG57_07810</name>
</gene>
<organism evidence="1 2">
    <name type="scientific">Polyangium jinanense</name>
    <dbReference type="NCBI Taxonomy" id="2829994"/>
    <lineage>
        <taxon>Bacteria</taxon>
        <taxon>Pseudomonadati</taxon>
        <taxon>Myxococcota</taxon>
        <taxon>Polyangia</taxon>
        <taxon>Polyangiales</taxon>
        <taxon>Polyangiaceae</taxon>
        <taxon>Polyangium</taxon>
    </lineage>
</organism>
<protein>
    <submittedName>
        <fullName evidence="1">Enoyl-CoA hydratase/isomerase family protein</fullName>
    </submittedName>
</protein>
<dbReference type="SUPFAM" id="SSF52096">
    <property type="entry name" value="ClpP/crotonase"/>
    <property type="match status" value="1"/>
</dbReference>
<evidence type="ECO:0000313" key="2">
    <source>
        <dbReference type="Proteomes" id="UP001151081"/>
    </source>
</evidence>
<dbReference type="PANTHER" id="PTHR11941">
    <property type="entry name" value="ENOYL-COA HYDRATASE-RELATED"/>
    <property type="match status" value="1"/>
</dbReference>
<dbReference type="PANTHER" id="PTHR11941:SF54">
    <property type="entry name" value="ENOYL-COA HYDRATASE, MITOCHONDRIAL"/>
    <property type="match status" value="1"/>
</dbReference>
<dbReference type="RefSeq" id="WP_272417429.1">
    <property type="nucleotide sequence ID" value="NZ_JAGTJJ010000002.1"/>
</dbReference>
<sequence length="298" mass="31547">MTQAQEPKAQLAVEARGATLLVRIDAGPLQVFGADLARQLEALVERVDKDPDVRAVVLASSHPTRFISHADVKWLQEGGAQYLARQQSGAAAPPPPPDYVGLDRLHALFLRMNSVAAVFVAALEGAALGLGAELAWACDLRVMADSDAFIGQPEVLLGIMPGGGGSQRLTRLLGVHRSLLAILDGKPFTPAQALEIGAVDAVVSKANVVAKAIALADELAKRHKPSLAAIKRSVYFGGSLPLPEGIKLEAKEFLGLDVAEEGQRRMRAYQEQTAARGELPLYIPGGYEAALQAGRTTD</sequence>
<dbReference type="AlphaFoldDB" id="A0A9X4APU5"/>